<dbReference type="FunFam" id="1.10.10.10:FF:000001">
    <property type="entry name" value="LysR family transcriptional regulator"/>
    <property type="match status" value="1"/>
</dbReference>
<evidence type="ECO:0000313" key="7">
    <source>
        <dbReference type="Proteomes" id="UP000286351"/>
    </source>
</evidence>
<dbReference type="CDD" id="cd08414">
    <property type="entry name" value="PBP2_LTTR_aromatics_like"/>
    <property type="match status" value="1"/>
</dbReference>
<comment type="similarity">
    <text evidence="1">Belongs to the LysR transcriptional regulatory family.</text>
</comment>
<gene>
    <name evidence="6" type="ORF">BK664_12845</name>
</gene>
<evidence type="ECO:0000256" key="2">
    <source>
        <dbReference type="ARBA" id="ARBA00023015"/>
    </source>
</evidence>
<dbReference type="GO" id="GO:0003700">
    <property type="term" value="F:DNA-binding transcription factor activity"/>
    <property type="evidence" value="ECO:0007669"/>
    <property type="project" value="InterPro"/>
</dbReference>
<accession>A0A423JN03</accession>
<dbReference type="Gene3D" id="3.40.190.10">
    <property type="entry name" value="Periplasmic binding protein-like II"/>
    <property type="match status" value="2"/>
</dbReference>
<keyword evidence="4" id="KW-0804">Transcription</keyword>
<dbReference type="SUPFAM" id="SSF53850">
    <property type="entry name" value="Periplasmic binding protein-like II"/>
    <property type="match status" value="1"/>
</dbReference>
<dbReference type="InterPro" id="IPR005119">
    <property type="entry name" value="LysR_subst-bd"/>
</dbReference>
<reference evidence="6 7" key="1">
    <citation type="submission" date="2016-10" db="EMBL/GenBank/DDBJ databases">
        <title>Comparative genome analysis of multiple Pseudomonas spp. focuses on biocontrol and plant growth promoting traits.</title>
        <authorList>
            <person name="Tao X.-Y."/>
            <person name="Taylor C.G."/>
        </authorList>
    </citation>
    <scope>NUCLEOTIDE SEQUENCE [LARGE SCALE GENOMIC DNA]</scope>
    <source>
        <strain evidence="6 7">38D4</strain>
    </source>
</reference>
<evidence type="ECO:0000256" key="3">
    <source>
        <dbReference type="ARBA" id="ARBA00023125"/>
    </source>
</evidence>
<dbReference type="Gene3D" id="1.10.10.10">
    <property type="entry name" value="Winged helix-like DNA-binding domain superfamily/Winged helix DNA-binding domain"/>
    <property type="match status" value="1"/>
</dbReference>
<dbReference type="Pfam" id="PF00126">
    <property type="entry name" value="HTH_1"/>
    <property type="match status" value="1"/>
</dbReference>
<dbReference type="GO" id="GO:0032993">
    <property type="term" value="C:protein-DNA complex"/>
    <property type="evidence" value="ECO:0007669"/>
    <property type="project" value="TreeGrafter"/>
</dbReference>
<evidence type="ECO:0000256" key="4">
    <source>
        <dbReference type="ARBA" id="ARBA00023163"/>
    </source>
</evidence>
<dbReference type="AlphaFoldDB" id="A0A423JN03"/>
<proteinExistence type="inferred from homology"/>
<evidence type="ECO:0000259" key="5">
    <source>
        <dbReference type="PROSITE" id="PS50931"/>
    </source>
</evidence>
<dbReference type="PANTHER" id="PTHR30346:SF28">
    <property type="entry name" value="HTH-TYPE TRANSCRIPTIONAL REGULATOR CYNR"/>
    <property type="match status" value="1"/>
</dbReference>
<dbReference type="PRINTS" id="PR00039">
    <property type="entry name" value="HTHLYSR"/>
</dbReference>
<dbReference type="PROSITE" id="PS50931">
    <property type="entry name" value="HTH_LYSR"/>
    <property type="match status" value="1"/>
</dbReference>
<dbReference type="GO" id="GO:0003677">
    <property type="term" value="F:DNA binding"/>
    <property type="evidence" value="ECO:0007669"/>
    <property type="project" value="UniProtKB-KW"/>
</dbReference>
<protein>
    <submittedName>
        <fullName evidence="6">LysR family transcriptional regulator</fullName>
    </submittedName>
</protein>
<comment type="caution">
    <text evidence="6">The sequence shown here is derived from an EMBL/GenBank/DDBJ whole genome shotgun (WGS) entry which is preliminary data.</text>
</comment>
<sequence>MELRHLRYFVAVAEHKSIRLASERIHVTQPAVSRQIHDLEEELGLELFDRHPRGLTLTTAGESFLFDVHKLMRDLEAAARKAKRISTGWAGRLRLGFVENSSWDGIVPEALRCFQVATPSASLELSPLNTPEQVQRIEDGALDGGFVYRYRPFAEGLATLQLAQHNLLLAIPADWPHRGDQLTLKDVADRPFITFPRWVYPVYYDQLMATCYELGVSLNVAQEEQTESAILALVGAGIGAALVNSANLGRPPASVRFLKLADLSLPMPLVFVYKGDNNSPLLLRFVEALITAREKIALGDAPEASLTS</sequence>
<dbReference type="Proteomes" id="UP000286351">
    <property type="component" value="Unassembled WGS sequence"/>
</dbReference>
<keyword evidence="2" id="KW-0805">Transcription regulation</keyword>
<dbReference type="InterPro" id="IPR036388">
    <property type="entry name" value="WH-like_DNA-bd_sf"/>
</dbReference>
<dbReference type="EMBL" id="MOBO01000011">
    <property type="protein sequence ID" value="RON39080.1"/>
    <property type="molecule type" value="Genomic_DNA"/>
</dbReference>
<dbReference type="SUPFAM" id="SSF46785">
    <property type="entry name" value="Winged helix' DNA-binding domain"/>
    <property type="match status" value="1"/>
</dbReference>
<organism evidence="6 7">
    <name type="scientific">Pseudomonas brassicacearum</name>
    <dbReference type="NCBI Taxonomy" id="930166"/>
    <lineage>
        <taxon>Bacteria</taxon>
        <taxon>Pseudomonadati</taxon>
        <taxon>Pseudomonadota</taxon>
        <taxon>Gammaproteobacteria</taxon>
        <taxon>Pseudomonadales</taxon>
        <taxon>Pseudomonadaceae</taxon>
        <taxon>Pseudomonas</taxon>
    </lineage>
</organism>
<dbReference type="PANTHER" id="PTHR30346">
    <property type="entry name" value="TRANSCRIPTIONAL DUAL REGULATOR HCAR-RELATED"/>
    <property type="match status" value="1"/>
</dbReference>
<dbReference type="RefSeq" id="WP_123366059.1">
    <property type="nucleotide sequence ID" value="NZ_MOBO01000011.1"/>
</dbReference>
<evidence type="ECO:0000256" key="1">
    <source>
        <dbReference type="ARBA" id="ARBA00009437"/>
    </source>
</evidence>
<dbReference type="InterPro" id="IPR036390">
    <property type="entry name" value="WH_DNA-bd_sf"/>
</dbReference>
<dbReference type="Pfam" id="PF03466">
    <property type="entry name" value="LysR_substrate"/>
    <property type="match status" value="1"/>
</dbReference>
<dbReference type="InterPro" id="IPR000847">
    <property type="entry name" value="LysR_HTH_N"/>
</dbReference>
<name>A0A423JN03_9PSED</name>
<feature type="domain" description="HTH lysR-type" evidence="5">
    <location>
        <begin position="1"/>
        <end position="58"/>
    </location>
</feature>
<keyword evidence="3" id="KW-0238">DNA-binding</keyword>
<evidence type="ECO:0000313" key="6">
    <source>
        <dbReference type="EMBL" id="RON39080.1"/>
    </source>
</evidence>